<organism evidence="2 3">
    <name type="scientific">Ornithinibacter aureus</name>
    <dbReference type="NCBI Taxonomy" id="622664"/>
    <lineage>
        <taxon>Bacteria</taxon>
        <taxon>Bacillati</taxon>
        <taxon>Actinomycetota</taxon>
        <taxon>Actinomycetes</taxon>
        <taxon>Micrococcales</taxon>
        <taxon>Intrasporangiaceae</taxon>
        <taxon>Ornithinibacter</taxon>
    </lineage>
</organism>
<sequence>MKLYSDIPARRLVQVAADVGIVLWVTLWVRVAGRVHDTTMELAQPGRDLAGAGSSFRGTMTSAGDGVDDLPLLGDRVATPFRSASGVGTEIEQAGTALVSAVEQLSLLLALTTAVVPILIVGLFWFALRLRFVRRASAAQRFIDAAPDLDLFALRAMAKQPMPRLAGVCDDPAGAWRRGDDEIIRELALLELREVGLRTPAAAPSPLAERG</sequence>
<evidence type="ECO:0000313" key="3">
    <source>
        <dbReference type="Proteomes" id="UP001500390"/>
    </source>
</evidence>
<keyword evidence="1" id="KW-1133">Transmembrane helix</keyword>
<dbReference type="RefSeq" id="WP_159899420.1">
    <property type="nucleotide sequence ID" value="NZ_BAABFX010000005.1"/>
</dbReference>
<keyword evidence="1" id="KW-0472">Membrane</keyword>
<gene>
    <name evidence="2" type="ORF">GCM10023153_00620</name>
</gene>
<accession>A0ABP8J8D6</accession>
<dbReference type="EMBL" id="BAABFX010000005">
    <property type="protein sequence ID" value="GAA4386763.1"/>
    <property type="molecule type" value="Genomic_DNA"/>
</dbReference>
<evidence type="ECO:0000256" key="1">
    <source>
        <dbReference type="SAM" id="Phobius"/>
    </source>
</evidence>
<feature type="transmembrane region" description="Helical" evidence="1">
    <location>
        <begin position="107"/>
        <end position="128"/>
    </location>
</feature>
<dbReference type="Proteomes" id="UP001500390">
    <property type="component" value="Unassembled WGS sequence"/>
</dbReference>
<proteinExistence type="predicted"/>
<reference evidence="3" key="1">
    <citation type="journal article" date="2019" name="Int. J. Syst. Evol. Microbiol.">
        <title>The Global Catalogue of Microorganisms (GCM) 10K type strain sequencing project: providing services to taxonomists for standard genome sequencing and annotation.</title>
        <authorList>
            <consortium name="The Broad Institute Genomics Platform"/>
            <consortium name="The Broad Institute Genome Sequencing Center for Infectious Disease"/>
            <person name="Wu L."/>
            <person name="Ma J."/>
        </authorList>
    </citation>
    <scope>NUCLEOTIDE SEQUENCE [LARGE SCALE GENOMIC DNA]</scope>
    <source>
        <strain evidence="3">JCM 17738</strain>
    </source>
</reference>
<keyword evidence="1" id="KW-0812">Transmembrane</keyword>
<name>A0ABP8J8D6_9MICO</name>
<evidence type="ECO:0000313" key="2">
    <source>
        <dbReference type="EMBL" id="GAA4386763.1"/>
    </source>
</evidence>
<keyword evidence="3" id="KW-1185">Reference proteome</keyword>
<feature type="transmembrane region" description="Helical" evidence="1">
    <location>
        <begin position="12"/>
        <end position="31"/>
    </location>
</feature>
<protein>
    <submittedName>
        <fullName evidence="2">Uncharacterized protein</fullName>
    </submittedName>
</protein>
<comment type="caution">
    <text evidence="2">The sequence shown here is derived from an EMBL/GenBank/DDBJ whole genome shotgun (WGS) entry which is preliminary data.</text>
</comment>